<keyword evidence="1" id="KW-0812">Transmembrane</keyword>
<organism evidence="2 3">
    <name type="scientific">Aerophobetes bacterium</name>
    <dbReference type="NCBI Taxonomy" id="2030807"/>
    <lineage>
        <taxon>Bacteria</taxon>
        <taxon>Candidatus Aerophobota</taxon>
    </lineage>
</organism>
<evidence type="ECO:0000313" key="3">
    <source>
        <dbReference type="Proteomes" id="UP000279422"/>
    </source>
</evidence>
<dbReference type="GO" id="GO:0140359">
    <property type="term" value="F:ABC-type transporter activity"/>
    <property type="evidence" value="ECO:0007669"/>
    <property type="project" value="InterPro"/>
</dbReference>
<evidence type="ECO:0008006" key="4">
    <source>
        <dbReference type="Google" id="ProtNLM"/>
    </source>
</evidence>
<keyword evidence="1" id="KW-0472">Membrane</keyword>
<name>A0A497E5D9_UNCAE</name>
<dbReference type="GO" id="GO:0005886">
    <property type="term" value="C:plasma membrane"/>
    <property type="evidence" value="ECO:0007669"/>
    <property type="project" value="UniProtKB-SubCell"/>
</dbReference>
<dbReference type="Pfam" id="PF12679">
    <property type="entry name" value="ABC2_membrane_2"/>
    <property type="match status" value="1"/>
</dbReference>
<keyword evidence="1" id="KW-1133">Transmembrane helix</keyword>
<proteinExistence type="predicted"/>
<evidence type="ECO:0000256" key="1">
    <source>
        <dbReference type="SAM" id="Phobius"/>
    </source>
</evidence>
<feature type="transmembrane region" description="Helical" evidence="1">
    <location>
        <begin position="231"/>
        <end position="250"/>
    </location>
</feature>
<protein>
    <recommendedName>
        <fullName evidence="4">ABC transporter permease</fullName>
    </recommendedName>
</protein>
<dbReference type="EMBL" id="QMPZ01000009">
    <property type="protein sequence ID" value="RLE10386.1"/>
    <property type="molecule type" value="Genomic_DNA"/>
</dbReference>
<evidence type="ECO:0000313" key="2">
    <source>
        <dbReference type="EMBL" id="RLE10386.1"/>
    </source>
</evidence>
<dbReference type="AlphaFoldDB" id="A0A497E5D9"/>
<comment type="caution">
    <text evidence="2">The sequence shown here is derived from an EMBL/GenBank/DDBJ whole genome shotgun (WGS) entry which is preliminary data.</text>
</comment>
<feature type="transmembrane region" description="Helical" evidence="1">
    <location>
        <begin position="137"/>
        <end position="155"/>
    </location>
</feature>
<dbReference type="PANTHER" id="PTHR43471:SF10">
    <property type="entry name" value="SLL1107 PROTEIN"/>
    <property type="match status" value="1"/>
</dbReference>
<sequence length="255" mass="28908">MRLILAISQNVFRKALRSKIFTVFLLLTLGFILLSKVFEFLTIASEAKLIKDVGLVAIAFFTALIAIFLSGEAITSEVEEKTIYTILSKPLTRWEFILGKFLGVIWAILLALAVSGLAFFILLYLKGCLVVGVMFEAILFVFFETVVIASIGIMFSSLSSSTSTSTIFTFFVYLMGHFNPQLKFLGERTGERLVKWTIKIVGWILPNLEYFNVRERVAQDIFINPTYIGKAFLYATIYACAMLILAYLFLRQREF</sequence>
<feature type="transmembrane region" description="Helical" evidence="1">
    <location>
        <begin position="53"/>
        <end position="71"/>
    </location>
</feature>
<dbReference type="PANTHER" id="PTHR43471">
    <property type="entry name" value="ABC TRANSPORTER PERMEASE"/>
    <property type="match status" value="1"/>
</dbReference>
<gene>
    <name evidence="2" type="ORF">DRJ00_01490</name>
</gene>
<feature type="transmembrane region" description="Helical" evidence="1">
    <location>
        <begin position="20"/>
        <end position="41"/>
    </location>
</feature>
<dbReference type="Proteomes" id="UP000279422">
    <property type="component" value="Unassembled WGS sequence"/>
</dbReference>
<accession>A0A497E5D9</accession>
<reference evidence="2 3" key="1">
    <citation type="submission" date="2018-06" db="EMBL/GenBank/DDBJ databases">
        <title>Extensive metabolic versatility and redundancy in microbially diverse, dynamic hydrothermal sediments.</title>
        <authorList>
            <person name="Dombrowski N."/>
            <person name="Teske A."/>
            <person name="Baker B.J."/>
        </authorList>
    </citation>
    <scope>NUCLEOTIDE SEQUENCE [LARGE SCALE GENOMIC DNA]</scope>
    <source>
        <strain evidence="2">B47_G16</strain>
    </source>
</reference>
<feature type="transmembrane region" description="Helical" evidence="1">
    <location>
        <begin position="101"/>
        <end position="125"/>
    </location>
</feature>